<dbReference type="InterPro" id="IPR016187">
    <property type="entry name" value="CTDL_fold"/>
</dbReference>
<dbReference type="AlphaFoldDB" id="A0AAU7CJE7"/>
<name>A0AAU7CJE7_9BACT</name>
<dbReference type="RefSeq" id="WP_406698016.1">
    <property type="nucleotide sequence ID" value="NZ_CP155447.1"/>
</dbReference>
<dbReference type="InterPro" id="IPR042095">
    <property type="entry name" value="SUMF_sf"/>
</dbReference>
<sequence>MPRRATISGDPQPSLDSKSRTRIEQGCKWNFRLILLGGLAATSFVLTYGLTKFAATPERPKLPPGMCWIPPAEFTMGTDSPLGWPDERPAHRVRINGFWIDEHEVTNAQFRRFIEASNYVTTAERPPDLRAIMAQVSPGTPEPAAKDLVPGSLVFSPTNGPIPLNDFSQWWRWTPGASWRHPEGPESDLAGRDDHPVVHVSWDDAVAYARWAGKRLPTEAEWEYAARGGLDGQPYSWGMTEPGQGGRWQANIWQGHFPYQNEAADGFNGTAPVKSYPPNGFGLYDVAGNVWEWCSDWYRRDLYRERVRHVIVDPSGPERADDPPASLLSLRVQRGGSFLCNDGYCSRYRPSARHGCSPDTGMSHVGFRCAMNPR</sequence>
<evidence type="ECO:0000313" key="4">
    <source>
        <dbReference type="EMBL" id="XBH05208.1"/>
    </source>
</evidence>
<gene>
    <name evidence="4" type="ORF">V5E97_04090</name>
</gene>
<feature type="domain" description="Sulfatase-modifying factor enzyme-like" evidence="3">
    <location>
        <begin position="64"/>
        <end position="370"/>
    </location>
</feature>
<keyword evidence="2" id="KW-1133">Transmembrane helix</keyword>
<keyword evidence="2" id="KW-0812">Transmembrane</keyword>
<dbReference type="SUPFAM" id="SSF56436">
    <property type="entry name" value="C-type lectin-like"/>
    <property type="match status" value="1"/>
</dbReference>
<dbReference type="PANTHER" id="PTHR23150">
    <property type="entry name" value="SULFATASE MODIFYING FACTOR 1, 2"/>
    <property type="match status" value="1"/>
</dbReference>
<dbReference type="EMBL" id="CP155447">
    <property type="protein sequence ID" value="XBH05208.1"/>
    <property type="molecule type" value="Genomic_DNA"/>
</dbReference>
<evidence type="ECO:0000256" key="2">
    <source>
        <dbReference type="SAM" id="Phobius"/>
    </source>
</evidence>
<protein>
    <submittedName>
        <fullName evidence="4">Formylglycine-generating enzyme family protein</fullName>
    </submittedName>
</protein>
<dbReference type="PANTHER" id="PTHR23150:SF19">
    <property type="entry name" value="FORMYLGLYCINE-GENERATING ENZYME"/>
    <property type="match status" value="1"/>
</dbReference>
<reference evidence="4" key="1">
    <citation type="submission" date="2024-05" db="EMBL/GenBank/DDBJ databases">
        <title>Planctomycetes of the genus Singulisphaera possess chitinolytic capabilities.</title>
        <authorList>
            <person name="Ivanova A."/>
        </authorList>
    </citation>
    <scope>NUCLEOTIDE SEQUENCE</scope>
    <source>
        <strain evidence="4">Ch08T</strain>
    </source>
</reference>
<dbReference type="Gene3D" id="3.90.1580.10">
    <property type="entry name" value="paralog of FGE (formylglycine-generating enzyme)"/>
    <property type="match status" value="1"/>
</dbReference>
<accession>A0AAU7CJE7</accession>
<dbReference type="InterPro" id="IPR005532">
    <property type="entry name" value="SUMF_dom"/>
</dbReference>
<feature type="region of interest" description="Disordered" evidence="1">
    <location>
        <begin position="1"/>
        <end position="21"/>
    </location>
</feature>
<organism evidence="4">
    <name type="scientific">Singulisphaera sp. Ch08</name>
    <dbReference type="NCBI Taxonomy" id="3120278"/>
    <lineage>
        <taxon>Bacteria</taxon>
        <taxon>Pseudomonadati</taxon>
        <taxon>Planctomycetota</taxon>
        <taxon>Planctomycetia</taxon>
        <taxon>Isosphaerales</taxon>
        <taxon>Isosphaeraceae</taxon>
        <taxon>Singulisphaera</taxon>
    </lineage>
</organism>
<dbReference type="GO" id="GO:0120147">
    <property type="term" value="F:formylglycine-generating oxidase activity"/>
    <property type="evidence" value="ECO:0007669"/>
    <property type="project" value="TreeGrafter"/>
</dbReference>
<evidence type="ECO:0000256" key="1">
    <source>
        <dbReference type="SAM" id="MobiDB-lite"/>
    </source>
</evidence>
<dbReference type="InterPro" id="IPR051043">
    <property type="entry name" value="Sulfatase_Mod_Factor_Kinase"/>
</dbReference>
<keyword evidence="2" id="KW-0472">Membrane</keyword>
<dbReference type="Pfam" id="PF03781">
    <property type="entry name" value="FGE-sulfatase"/>
    <property type="match status" value="1"/>
</dbReference>
<proteinExistence type="predicted"/>
<feature type="transmembrane region" description="Helical" evidence="2">
    <location>
        <begin position="29"/>
        <end position="50"/>
    </location>
</feature>
<evidence type="ECO:0000259" key="3">
    <source>
        <dbReference type="Pfam" id="PF03781"/>
    </source>
</evidence>